<dbReference type="PRINTS" id="PR00039">
    <property type="entry name" value="HTHLYSR"/>
</dbReference>
<dbReference type="Pfam" id="PF03466">
    <property type="entry name" value="LysR_substrate"/>
    <property type="match status" value="1"/>
</dbReference>
<comment type="similarity">
    <text evidence="1">Belongs to the LysR transcriptional regulatory family.</text>
</comment>
<dbReference type="InterPro" id="IPR036390">
    <property type="entry name" value="WH_DNA-bd_sf"/>
</dbReference>
<name>A0A853F900_9BURK</name>
<reference evidence="6 7" key="1">
    <citation type="submission" date="2020-07" db="EMBL/GenBank/DDBJ databases">
        <title>Taxonomic revisions and descriptions of new bacterial species based on genomic comparisons in the high-G+C-content subgroup of the family Alcaligenaceae.</title>
        <authorList>
            <person name="Szabo A."/>
            <person name="Felfoldi T."/>
        </authorList>
    </citation>
    <scope>NUCLEOTIDE SEQUENCE [LARGE SCALE GENOMIC DNA]</scope>
    <source>
        <strain evidence="6 7">DSM 25264</strain>
    </source>
</reference>
<evidence type="ECO:0000313" key="6">
    <source>
        <dbReference type="EMBL" id="NYT36278.1"/>
    </source>
</evidence>
<dbReference type="PROSITE" id="PS50931">
    <property type="entry name" value="HTH_LYSR"/>
    <property type="match status" value="1"/>
</dbReference>
<evidence type="ECO:0000256" key="2">
    <source>
        <dbReference type="ARBA" id="ARBA00023015"/>
    </source>
</evidence>
<dbReference type="SUPFAM" id="SSF53850">
    <property type="entry name" value="Periplasmic binding protein-like II"/>
    <property type="match status" value="1"/>
</dbReference>
<dbReference type="GO" id="GO:0005829">
    <property type="term" value="C:cytosol"/>
    <property type="evidence" value="ECO:0007669"/>
    <property type="project" value="TreeGrafter"/>
</dbReference>
<keyword evidence="7" id="KW-1185">Reference proteome</keyword>
<dbReference type="SUPFAM" id="SSF46785">
    <property type="entry name" value="Winged helix' DNA-binding domain"/>
    <property type="match status" value="1"/>
</dbReference>
<organism evidence="6 7">
    <name type="scientific">Allopusillimonas soli</name>
    <dbReference type="NCBI Taxonomy" id="659016"/>
    <lineage>
        <taxon>Bacteria</taxon>
        <taxon>Pseudomonadati</taxon>
        <taxon>Pseudomonadota</taxon>
        <taxon>Betaproteobacteria</taxon>
        <taxon>Burkholderiales</taxon>
        <taxon>Alcaligenaceae</taxon>
        <taxon>Allopusillimonas</taxon>
    </lineage>
</organism>
<feature type="domain" description="HTH lysR-type" evidence="5">
    <location>
        <begin position="1"/>
        <end position="48"/>
    </location>
</feature>
<evidence type="ECO:0000256" key="1">
    <source>
        <dbReference type="ARBA" id="ARBA00009437"/>
    </source>
</evidence>
<dbReference type="EMBL" id="JACCEW010000001">
    <property type="protein sequence ID" value="NYT36278.1"/>
    <property type="molecule type" value="Genomic_DNA"/>
</dbReference>
<keyword evidence="4" id="KW-0804">Transcription</keyword>
<protein>
    <submittedName>
        <fullName evidence="6">LysR family transcriptional regulator</fullName>
    </submittedName>
</protein>
<sequence>MAAELLSFTRAAQRLHMTQPAFSQLIRELEAGLDVKLFERTTRRVGLTPAGEAFYEKAQRGVQSLFEGYENARAVARAEGGHLAVGSLQSLAMGLVIQALANFRRCCPGVTVSLREDYNGALYGHVLRGELDFALCAQSEKNSEIVFDKLFEEELVAVMPHGHPLSLNDICKWQELQHEQLILMSNQSSTREQITEAFAANGLMEKSAYDVASMFTALRMVGQGFGVTLLPVTVLPQVNMQGLATCRLEDPTPIRQIGICCRVDRILSPAAVHFKALLQSLATEVKRSTILDKPF</sequence>
<dbReference type="GO" id="GO:0003677">
    <property type="term" value="F:DNA binding"/>
    <property type="evidence" value="ECO:0007669"/>
    <property type="project" value="UniProtKB-KW"/>
</dbReference>
<keyword evidence="2" id="KW-0805">Transcription regulation</keyword>
<dbReference type="InterPro" id="IPR005119">
    <property type="entry name" value="LysR_subst-bd"/>
</dbReference>
<keyword evidence="3" id="KW-0238">DNA-binding</keyword>
<dbReference type="PANTHER" id="PTHR30419">
    <property type="entry name" value="HTH-TYPE TRANSCRIPTIONAL REGULATOR YBHD"/>
    <property type="match status" value="1"/>
</dbReference>
<accession>A0A853F900</accession>
<dbReference type="Gene3D" id="3.40.190.290">
    <property type="match status" value="1"/>
</dbReference>
<gene>
    <name evidence="6" type="ORF">H0A68_05280</name>
</gene>
<dbReference type="PANTHER" id="PTHR30419:SF30">
    <property type="entry name" value="LYSR FAMILY TRANSCRIPTIONAL REGULATOR"/>
    <property type="match status" value="1"/>
</dbReference>
<dbReference type="Proteomes" id="UP000580517">
    <property type="component" value="Unassembled WGS sequence"/>
</dbReference>
<dbReference type="Gene3D" id="1.10.10.10">
    <property type="entry name" value="Winged helix-like DNA-binding domain superfamily/Winged helix DNA-binding domain"/>
    <property type="match status" value="1"/>
</dbReference>
<dbReference type="AlphaFoldDB" id="A0A853F900"/>
<dbReference type="Pfam" id="PF00126">
    <property type="entry name" value="HTH_1"/>
    <property type="match status" value="1"/>
</dbReference>
<dbReference type="GO" id="GO:0003700">
    <property type="term" value="F:DNA-binding transcription factor activity"/>
    <property type="evidence" value="ECO:0007669"/>
    <property type="project" value="InterPro"/>
</dbReference>
<dbReference type="CDD" id="cd08440">
    <property type="entry name" value="PBP2_LTTR_like_4"/>
    <property type="match status" value="1"/>
</dbReference>
<comment type="caution">
    <text evidence="6">The sequence shown here is derived from an EMBL/GenBank/DDBJ whole genome shotgun (WGS) entry which is preliminary data.</text>
</comment>
<evidence type="ECO:0000313" key="7">
    <source>
        <dbReference type="Proteomes" id="UP000580517"/>
    </source>
</evidence>
<dbReference type="InterPro" id="IPR050950">
    <property type="entry name" value="HTH-type_LysR_regulators"/>
</dbReference>
<proteinExistence type="inferred from homology"/>
<dbReference type="InterPro" id="IPR036388">
    <property type="entry name" value="WH-like_DNA-bd_sf"/>
</dbReference>
<dbReference type="FunFam" id="1.10.10.10:FF:000001">
    <property type="entry name" value="LysR family transcriptional regulator"/>
    <property type="match status" value="1"/>
</dbReference>
<evidence type="ECO:0000256" key="3">
    <source>
        <dbReference type="ARBA" id="ARBA00023125"/>
    </source>
</evidence>
<evidence type="ECO:0000259" key="5">
    <source>
        <dbReference type="PROSITE" id="PS50931"/>
    </source>
</evidence>
<dbReference type="InterPro" id="IPR000847">
    <property type="entry name" value="LysR_HTH_N"/>
</dbReference>
<evidence type="ECO:0000256" key="4">
    <source>
        <dbReference type="ARBA" id="ARBA00023163"/>
    </source>
</evidence>